<proteinExistence type="predicted"/>
<dbReference type="Proteomes" id="UP000657177">
    <property type="component" value="Unassembled WGS sequence"/>
</dbReference>
<organism evidence="1 2">
    <name type="scientific">Capillibacterium thermochitinicola</name>
    <dbReference type="NCBI Taxonomy" id="2699427"/>
    <lineage>
        <taxon>Bacteria</taxon>
        <taxon>Bacillati</taxon>
        <taxon>Bacillota</taxon>
        <taxon>Capillibacterium</taxon>
    </lineage>
</organism>
<sequence>MKKAGFIIMITACLLLWPAVCLGGTDWQVLKTEAFTVFYPSDLEEVAREVLRILEFYRPQVEKLTGNRRYHLPVVIDDTGIAPNGLANPLLDYVHLFWYPPKAGLLGTVEDWNALVAVHEYTHILQMTNVGKGPKILCSIFGNIFSPNVAVPGWVIEGITVYSESQLSSYQGRLNDGKFDAYIGARVAADRFPSILDATFEPHEFQLEGIYTYGGLFFNYLAQTYGEEKLAEFFTVHGSSLRSLDQNTEEVFGKSFPELWEEWKAYETARFKDFTIDGERITNDGWYVATPVVAVGEQGERLIYYQREKQTKAGLGRSYYRAEIVARNLFTQEEKVVVATTSSFTLPIKVRGAKLYYGVYELKAGYDNALSSGYGYYAELREKDLQSGKDRLVLAGDLRAYELLPDGTILYASALKNGFGSQLYLYDPGAGSRLLFEVPYLVDEMAADEGRIVFSARKKGENNHLYLFTLETGEFTPLVATPYGEYGIALVGERLFFHANYQQVYGVYCYDFSTAQVYKMTTGNYATEPAYDEARGELYFVGLHADGFDLYRQKAIFSPYQLPAALPTRWPDWTGEGVAAEAKQGGYGDNLRTLTPKIMFPEYLPRDDGYVAGLYFLGSDAIGHFPIYQVGLLYDATAGRWGIDSLVTLNLFPPFLANLGYQSFADRPLYLDLKYPLYNRLSPGLSAITVGLACSYGTGFGAELVPSTAVGFNYPGTKFNLELQTPVEDLHYAGQGKRIGYYGGVEANRLWGNGELTLKAQGFIDPDKQDDVFPRIRGYQKSLPAKRGGVATLEYSHPLLQLRTGSWLFSLYLEDLYASLFVDAAVPDEGAYQLAYGMEVYQELKIAGAWFTVTLNPGISFGFNREGEGFVVFTLKGLTL</sequence>
<reference evidence="1" key="1">
    <citation type="submission" date="2020-06" db="EMBL/GenBank/DDBJ databases">
        <title>Novel chitinolytic bacterium.</title>
        <authorList>
            <person name="Ungkulpasvich U."/>
            <person name="Kosugi A."/>
            <person name="Uke A."/>
        </authorList>
    </citation>
    <scope>NUCLEOTIDE SEQUENCE</scope>
    <source>
        <strain evidence="1">UUS1-1</strain>
    </source>
</reference>
<name>A0A8J6LRT4_9FIRM</name>
<dbReference type="AlphaFoldDB" id="A0A8J6LRT4"/>
<gene>
    <name evidence="1" type="ORF">G5B42_02840</name>
</gene>
<dbReference type="RefSeq" id="WP_181338927.1">
    <property type="nucleotide sequence ID" value="NZ_JAAKDE010000004.1"/>
</dbReference>
<protein>
    <submittedName>
        <fullName evidence="1">Uncharacterized protein</fullName>
    </submittedName>
</protein>
<dbReference type="InterPro" id="IPR011042">
    <property type="entry name" value="6-blade_b-propeller_TolB-like"/>
</dbReference>
<evidence type="ECO:0000313" key="1">
    <source>
        <dbReference type="EMBL" id="MBA2132482.1"/>
    </source>
</evidence>
<dbReference type="SUPFAM" id="SSF69304">
    <property type="entry name" value="Tricorn protease N-terminal domain"/>
    <property type="match status" value="1"/>
</dbReference>
<comment type="caution">
    <text evidence="1">The sequence shown here is derived from an EMBL/GenBank/DDBJ whole genome shotgun (WGS) entry which is preliminary data.</text>
</comment>
<keyword evidence="2" id="KW-1185">Reference proteome</keyword>
<evidence type="ECO:0000313" key="2">
    <source>
        <dbReference type="Proteomes" id="UP000657177"/>
    </source>
</evidence>
<accession>A0A8J6LRT4</accession>
<dbReference type="Gene3D" id="2.120.10.30">
    <property type="entry name" value="TolB, C-terminal domain"/>
    <property type="match status" value="1"/>
</dbReference>
<dbReference type="EMBL" id="JAAKDE010000004">
    <property type="protein sequence ID" value="MBA2132482.1"/>
    <property type="molecule type" value="Genomic_DNA"/>
</dbReference>